<keyword evidence="3" id="KW-0238">DNA-binding</keyword>
<dbReference type="PROSITE" id="PS00463">
    <property type="entry name" value="ZN2_CY6_FUNGAL_1"/>
    <property type="match status" value="1"/>
</dbReference>
<evidence type="ECO:0000256" key="5">
    <source>
        <dbReference type="ARBA" id="ARBA00023242"/>
    </source>
</evidence>
<dbReference type="PANTHER" id="PTHR47540:SF2">
    <property type="entry name" value="ZN(II)2CYS6 TRANSCRIPTION FACTOR (EUROFUNG)"/>
    <property type="match status" value="1"/>
</dbReference>
<sequence>MANIISVATADELRKQGLYFDTAKDSNAEGDTSPTMSPTTPPNTRPRIAQACDKCRERKTKCSGEKPTCVRCSGRGLLCHYSVRAHRMAKPKTTSPVPRKRERAHKVDPPGPAEQTTPTQPVAKSANAYKPYPYPPPPRKLSSPPQPSSLTLEAPRPQMAYPKSRRPSYDDLSPAIPDVPLPSSMASDPAAYNYRAVPGPSHERNDAGQYLDCARGPPDSFAGPNAQWWTSPYGTTSKSLSSASMRLPDELQLGGSLARRVPEPLNIPRSSYSNGSGSISNLGSQSLGFYDNRGQHISGFYNGSDTRTASYDSPFSSSSDFMDFPNSFTSTTTSHHSTSTTSSSCPPHYSPPLPQPVMQPQQPLPQRPLNFEYPSSLSLLDFEDRRYSDYY</sequence>
<evidence type="ECO:0000313" key="8">
    <source>
        <dbReference type="EMBL" id="KAF6764035.1"/>
    </source>
</evidence>
<feature type="compositionally biased region" description="Pro residues" evidence="6">
    <location>
        <begin position="348"/>
        <end position="366"/>
    </location>
</feature>
<feature type="region of interest" description="Disordered" evidence="6">
    <location>
        <begin position="24"/>
        <end position="47"/>
    </location>
</feature>
<protein>
    <recommendedName>
        <fullName evidence="7">Zn(2)-C6 fungal-type domain-containing protein</fullName>
    </recommendedName>
</protein>
<comment type="caution">
    <text evidence="8">The sequence shown here is derived from an EMBL/GenBank/DDBJ whole genome shotgun (WGS) entry which is preliminary data.</text>
</comment>
<evidence type="ECO:0000256" key="1">
    <source>
        <dbReference type="ARBA" id="ARBA00004123"/>
    </source>
</evidence>
<dbReference type="AlphaFoldDB" id="A0A8H6IED5"/>
<dbReference type="InterPro" id="IPR036864">
    <property type="entry name" value="Zn2-C6_fun-type_DNA-bd_sf"/>
</dbReference>
<dbReference type="PANTHER" id="PTHR47540">
    <property type="entry name" value="THIAMINE REPRESSIBLE GENES REGULATORY PROTEIN THI5"/>
    <property type="match status" value="1"/>
</dbReference>
<accession>A0A8H6IED5</accession>
<dbReference type="PRINTS" id="PR00755">
    <property type="entry name" value="AFLATOXINBRP"/>
</dbReference>
<dbReference type="GO" id="GO:0005634">
    <property type="term" value="C:nucleus"/>
    <property type="evidence" value="ECO:0007669"/>
    <property type="project" value="UniProtKB-SubCell"/>
</dbReference>
<feature type="compositionally biased region" description="Low complexity" evidence="6">
    <location>
        <begin position="330"/>
        <end position="344"/>
    </location>
</feature>
<keyword evidence="9" id="KW-1185">Reference proteome</keyword>
<dbReference type="PROSITE" id="PS50048">
    <property type="entry name" value="ZN2_CY6_FUNGAL_2"/>
    <property type="match status" value="1"/>
</dbReference>
<evidence type="ECO:0000313" key="9">
    <source>
        <dbReference type="Proteomes" id="UP000521943"/>
    </source>
</evidence>
<organism evidence="8 9">
    <name type="scientific">Ephemerocybe angulata</name>
    <dbReference type="NCBI Taxonomy" id="980116"/>
    <lineage>
        <taxon>Eukaryota</taxon>
        <taxon>Fungi</taxon>
        <taxon>Dikarya</taxon>
        <taxon>Basidiomycota</taxon>
        <taxon>Agaricomycotina</taxon>
        <taxon>Agaricomycetes</taxon>
        <taxon>Agaricomycetidae</taxon>
        <taxon>Agaricales</taxon>
        <taxon>Agaricineae</taxon>
        <taxon>Psathyrellaceae</taxon>
        <taxon>Ephemerocybe</taxon>
    </lineage>
</organism>
<evidence type="ECO:0000256" key="4">
    <source>
        <dbReference type="ARBA" id="ARBA00023163"/>
    </source>
</evidence>
<dbReference type="Pfam" id="PF00172">
    <property type="entry name" value="Zn_clus"/>
    <property type="match status" value="1"/>
</dbReference>
<keyword evidence="2" id="KW-0805">Transcription regulation</keyword>
<gene>
    <name evidence="8" type="ORF">DFP72DRAFT_1040681</name>
</gene>
<keyword evidence="5" id="KW-0539">Nucleus</keyword>
<dbReference type="GO" id="GO:0000981">
    <property type="term" value="F:DNA-binding transcription factor activity, RNA polymerase II-specific"/>
    <property type="evidence" value="ECO:0007669"/>
    <property type="project" value="InterPro"/>
</dbReference>
<dbReference type="Proteomes" id="UP000521943">
    <property type="component" value="Unassembled WGS sequence"/>
</dbReference>
<dbReference type="GO" id="GO:0043565">
    <property type="term" value="F:sequence-specific DNA binding"/>
    <property type="evidence" value="ECO:0007669"/>
    <property type="project" value="TreeGrafter"/>
</dbReference>
<dbReference type="Gene3D" id="4.10.240.10">
    <property type="entry name" value="Zn(2)-C6 fungal-type DNA-binding domain"/>
    <property type="match status" value="1"/>
</dbReference>
<evidence type="ECO:0000256" key="3">
    <source>
        <dbReference type="ARBA" id="ARBA00023125"/>
    </source>
</evidence>
<feature type="domain" description="Zn(2)-C6 fungal-type" evidence="7">
    <location>
        <begin position="51"/>
        <end position="81"/>
    </location>
</feature>
<evidence type="ECO:0000256" key="2">
    <source>
        <dbReference type="ARBA" id="ARBA00023015"/>
    </source>
</evidence>
<comment type="subcellular location">
    <subcellularLocation>
        <location evidence="1">Nucleus</location>
    </subcellularLocation>
</comment>
<dbReference type="CDD" id="cd00067">
    <property type="entry name" value="GAL4"/>
    <property type="match status" value="1"/>
</dbReference>
<feature type="compositionally biased region" description="Pro residues" evidence="6">
    <location>
        <begin position="132"/>
        <end position="147"/>
    </location>
</feature>
<dbReference type="SMART" id="SM00066">
    <property type="entry name" value="GAL4"/>
    <property type="match status" value="1"/>
</dbReference>
<dbReference type="InterPro" id="IPR001138">
    <property type="entry name" value="Zn2Cys6_DnaBD"/>
</dbReference>
<reference evidence="8 9" key="1">
    <citation type="submission" date="2020-07" db="EMBL/GenBank/DDBJ databases">
        <title>Comparative genomics of pyrophilous fungi reveals a link between fire events and developmental genes.</title>
        <authorList>
            <consortium name="DOE Joint Genome Institute"/>
            <person name="Steindorff A.S."/>
            <person name="Carver A."/>
            <person name="Calhoun S."/>
            <person name="Stillman K."/>
            <person name="Liu H."/>
            <person name="Lipzen A."/>
            <person name="Pangilinan J."/>
            <person name="Labutti K."/>
            <person name="Bruns T.D."/>
            <person name="Grigoriev I.V."/>
        </authorList>
    </citation>
    <scope>NUCLEOTIDE SEQUENCE [LARGE SCALE GENOMIC DNA]</scope>
    <source>
        <strain evidence="8 9">CBS 144469</strain>
    </source>
</reference>
<dbReference type="OrthoDB" id="2441642at2759"/>
<proteinExistence type="predicted"/>
<feature type="region of interest" description="Disordered" evidence="6">
    <location>
        <begin position="330"/>
        <end position="370"/>
    </location>
</feature>
<name>A0A8H6IED5_9AGAR</name>
<feature type="region of interest" description="Disordered" evidence="6">
    <location>
        <begin position="87"/>
        <end position="176"/>
    </location>
</feature>
<dbReference type="EMBL" id="JACGCI010000005">
    <property type="protein sequence ID" value="KAF6764035.1"/>
    <property type="molecule type" value="Genomic_DNA"/>
</dbReference>
<evidence type="ECO:0000256" key="6">
    <source>
        <dbReference type="SAM" id="MobiDB-lite"/>
    </source>
</evidence>
<evidence type="ECO:0000259" key="7">
    <source>
        <dbReference type="PROSITE" id="PS50048"/>
    </source>
</evidence>
<dbReference type="InterPro" id="IPR051711">
    <property type="entry name" value="Stress_Response_Reg"/>
</dbReference>
<dbReference type="GO" id="GO:0045944">
    <property type="term" value="P:positive regulation of transcription by RNA polymerase II"/>
    <property type="evidence" value="ECO:0007669"/>
    <property type="project" value="TreeGrafter"/>
</dbReference>
<dbReference type="GO" id="GO:0008270">
    <property type="term" value="F:zinc ion binding"/>
    <property type="evidence" value="ECO:0007669"/>
    <property type="project" value="InterPro"/>
</dbReference>
<keyword evidence="4" id="KW-0804">Transcription</keyword>
<dbReference type="SUPFAM" id="SSF57701">
    <property type="entry name" value="Zn2/Cys6 DNA-binding domain"/>
    <property type="match status" value="1"/>
</dbReference>